<organism evidence="6 7">
    <name type="scientific">Piscinibacterium candidicorallinum</name>
    <dbReference type="NCBI Taxonomy" id="1793872"/>
    <lineage>
        <taxon>Bacteria</taxon>
        <taxon>Pseudomonadati</taxon>
        <taxon>Pseudomonadota</taxon>
        <taxon>Betaproteobacteria</taxon>
        <taxon>Burkholderiales</taxon>
        <taxon>Piscinibacterium</taxon>
    </lineage>
</organism>
<dbReference type="Gene3D" id="1.20.120.910">
    <property type="entry name" value="DksA, coiled-coil domain"/>
    <property type="match status" value="1"/>
</dbReference>
<dbReference type="Pfam" id="PF01258">
    <property type="entry name" value="zf-dskA_traR"/>
    <property type="match status" value="1"/>
</dbReference>
<evidence type="ECO:0000313" key="6">
    <source>
        <dbReference type="EMBL" id="MFC3148711.1"/>
    </source>
</evidence>
<gene>
    <name evidence="6" type="ORF">ACFOEN_13855</name>
</gene>
<keyword evidence="3" id="KW-0862">Zinc</keyword>
<dbReference type="Proteomes" id="UP001595556">
    <property type="component" value="Unassembled WGS sequence"/>
</dbReference>
<dbReference type="RefSeq" id="WP_377304893.1">
    <property type="nucleotide sequence ID" value="NZ_CP180191.1"/>
</dbReference>
<name>A0ABV7H7Z8_9BURK</name>
<keyword evidence="7" id="KW-1185">Reference proteome</keyword>
<proteinExistence type="predicted"/>
<reference evidence="7" key="1">
    <citation type="journal article" date="2019" name="Int. J. Syst. Evol. Microbiol.">
        <title>The Global Catalogue of Microorganisms (GCM) 10K type strain sequencing project: providing services to taxonomists for standard genome sequencing and annotation.</title>
        <authorList>
            <consortium name="The Broad Institute Genomics Platform"/>
            <consortium name="The Broad Institute Genome Sequencing Center for Infectious Disease"/>
            <person name="Wu L."/>
            <person name="Ma J."/>
        </authorList>
    </citation>
    <scope>NUCLEOTIDE SEQUENCE [LARGE SCALE GENOMIC DNA]</scope>
    <source>
        <strain evidence="7">KCTC 52168</strain>
    </source>
</reference>
<dbReference type="PANTHER" id="PTHR33823:SF4">
    <property type="entry name" value="GENERAL STRESS PROTEIN 16O"/>
    <property type="match status" value="1"/>
</dbReference>
<dbReference type="PANTHER" id="PTHR33823">
    <property type="entry name" value="RNA POLYMERASE-BINDING TRANSCRIPTION FACTOR DKSA-RELATED"/>
    <property type="match status" value="1"/>
</dbReference>
<keyword evidence="2" id="KW-0863">Zinc-finger</keyword>
<evidence type="ECO:0000259" key="5">
    <source>
        <dbReference type="Pfam" id="PF01258"/>
    </source>
</evidence>
<protein>
    <submittedName>
        <fullName evidence="6">TraR/DksA family transcriptional regulator</fullName>
    </submittedName>
</protein>
<accession>A0ABV7H7Z8</accession>
<sequence length="131" mass="14007">MSAALSESPAAAQLRQQLRARLLQARRAHASTLGADLQHDDGVHLPNYSDTTDDDAAVQTLNDAARAQVLHEQLSLAEIDAALKHLEQPDFDCCVECGEPIGQARLLAQPTALRCIGCQSGVESRSAQPNP</sequence>
<dbReference type="PROSITE" id="PS51128">
    <property type="entry name" value="ZF_DKSA_2"/>
    <property type="match status" value="1"/>
</dbReference>
<evidence type="ECO:0000256" key="4">
    <source>
        <dbReference type="PROSITE-ProRule" id="PRU00510"/>
    </source>
</evidence>
<keyword evidence="1" id="KW-0479">Metal-binding</keyword>
<evidence type="ECO:0000256" key="3">
    <source>
        <dbReference type="ARBA" id="ARBA00022833"/>
    </source>
</evidence>
<feature type="zinc finger region" description="dksA C4-type" evidence="4">
    <location>
        <begin position="94"/>
        <end position="118"/>
    </location>
</feature>
<dbReference type="SUPFAM" id="SSF57716">
    <property type="entry name" value="Glucocorticoid receptor-like (DNA-binding domain)"/>
    <property type="match status" value="1"/>
</dbReference>
<evidence type="ECO:0000313" key="7">
    <source>
        <dbReference type="Proteomes" id="UP001595556"/>
    </source>
</evidence>
<dbReference type="InterPro" id="IPR000962">
    <property type="entry name" value="Znf_DskA_TraR"/>
</dbReference>
<dbReference type="EMBL" id="JBHRTI010000007">
    <property type="protein sequence ID" value="MFC3148711.1"/>
    <property type="molecule type" value="Genomic_DNA"/>
</dbReference>
<feature type="domain" description="Zinc finger DksA/TraR C4-type" evidence="5">
    <location>
        <begin position="91"/>
        <end position="123"/>
    </location>
</feature>
<comment type="caution">
    <text evidence="6">The sequence shown here is derived from an EMBL/GenBank/DDBJ whole genome shotgun (WGS) entry which is preliminary data.</text>
</comment>
<evidence type="ECO:0000256" key="2">
    <source>
        <dbReference type="ARBA" id="ARBA00022771"/>
    </source>
</evidence>
<evidence type="ECO:0000256" key="1">
    <source>
        <dbReference type="ARBA" id="ARBA00022723"/>
    </source>
</evidence>